<protein>
    <submittedName>
        <fullName evidence="1">UDP zinc-binding RING-finger protein</fullName>
    </submittedName>
</protein>
<sequence>MISNYKLRKKYHYCVTCGKQDSYTLNGRARCQECNEEQNAYQREHPEYNRHRAERQRNLYKERKDSGICVRCGKRPASPGKTRCGICLAKDKIAHRSEISRTTAAGFGLCYTCLKNPCKPGYKVCPECYDRSAESLKLARASITERKPFLFGRYAEGEKI</sequence>
<dbReference type="EMBL" id="BK015386">
    <property type="protein sequence ID" value="DAE04347.1"/>
    <property type="molecule type" value="Genomic_DNA"/>
</dbReference>
<accession>A0A8S5PD21</accession>
<proteinExistence type="predicted"/>
<organism evidence="1">
    <name type="scientific">Siphoviridae sp. ctc6d98</name>
    <dbReference type="NCBI Taxonomy" id="2825569"/>
    <lineage>
        <taxon>Viruses</taxon>
        <taxon>Duplodnaviria</taxon>
        <taxon>Heunggongvirae</taxon>
        <taxon>Uroviricota</taxon>
        <taxon>Caudoviricetes</taxon>
    </lineage>
</organism>
<reference evidence="1" key="1">
    <citation type="journal article" date="2021" name="Proc. Natl. Acad. Sci. U.S.A.">
        <title>A Catalog of Tens of Thousands of Viruses from Human Metagenomes Reveals Hidden Associations with Chronic Diseases.</title>
        <authorList>
            <person name="Tisza M.J."/>
            <person name="Buck C.B."/>
        </authorList>
    </citation>
    <scope>NUCLEOTIDE SEQUENCE</scope>
    <source>
        <strain evidence="1">Ctc6d98</strain>
    </source>
</reference>
<name>A0A8S5PD21_9CAUD</name>
<evidence type="ECO:0000313" key="1">
    <source>
        <dbReference type="EMBL" id="DAE04347.1"/>
    </source>
</evidence>